<accession>B0E0U0</accession>
<dbReference type="KEGG" id="lbc:LACBIDRAFT_334933"/>
<evidence type="ECO:0000313" key="2">
    <source>
        <dbReference type="Proteomes" id="UP000001194"/>
    </source>
</evidence>
<proteinExistence type="predicted"/>
<dbReference type="RefSeq" id="XP_001889785.1">
    <property type="nucleotide sequence ID" value="XM_001889750.1"/>
</dbReference>
<sequence>MIFLSHQVKTNETVLCRHRRPQLFPSALFFATYRILYAAAKALYPYHGPCNYSSSQRSSIFLSVHSPTRADRNFISGICLQRGLSVHNRSIKGSRTHLHMFVLAGSTPLSCQAVIQSHTSDLPLLLCTVLGCCALPPLCLFCDDRRHNILCTNFLPRNPNSAAYRDFSWISRHTIMWLSPAGILVGKPPNPIFVQA</sequence>
<dbReference type="EMBL" id="DS547162">
    <property type="protein sequence ID" value="EDQ99561.1"/>
    <property type="molecule type" value="Genomic_DNA"/>
</dbReference>
<reference evidence="1 2" key="1">
    <citation type="journal article" date="2008" name="Nature">
        <title>The genome of Laccaria bicolor provides insights into mycorrhizal symbiosis.</title>
        <authorList>
            <person name="Martin F."/>
            <person name="Aerts A."/>
            <person name="Ahren D."/>
            <person name="Brun A."/>
            <person name="Danchin E.G.J."/>
            <person name="Duchaussoy F."/>
            <person name="Gibon J."/>
            <person name="Kohler A."/>
            <person name="Lindquist E."/>
            <person name="Pereda V."/>
            <person name="Salamov A."/>
            <person name="Shapiro H.J."/>
            <person name="Wuyts J."/>
            <person name="Blaudez D."/>
            <person name="Buee M."/>
            <person name="Brokstein P."/>
            <person name="Canbaeck B."/>
            <person name="Cohen D."/>
            <person name="Courty P.E."/>
            <person name="Coutinho P.M."/>
            <person name="Delaruelle C."/>
            <person name="Detter J.C."/>
            <person name="Deveau A."/>
            <person name="DiFazio S."/>
            <person name="Duplessis S."/>
            <person name="Fraissinet-Tachet L."/>
            <person name="Lucic E."/>
            <person name="Frey-Klett P."/>
            <person name="Fourrey C."/>
            <person name="Feussner I."/>
            <person name="Gay G."/>
            <person name="Grimwood J."/>
            <person name="Hoegger P.J."/>
            <person name="Jain P."/>
            <person name="Kilaru S."/>
            <person name="Labbe J."/>
            <person name="Lin Y.C."/>
            <person name="Legue V."/>
            <person name="Le Tacon F."/>
            <person name="Marmeisse R."/>
            <person name="Melayah D."/>
            <person name="Montanini B."/>
            <person name="Muratet M."/>
            <person name="Nehls U."/>
            <person name="Niculita-Hirzel H."/>
            <person name="Oudot-Le Secq M.P."/>
            <person name="Peter M."/>
            <person name="Quesneville H."/>
            <person name="Rajashekar B."/>
            <person name="Reich M."/>
            <person name="Rouhier N."/>
            <person name="Schmutz J."/>
            <person name="Yin T."/>
            <person name="Chalot M."/>
            <person name="Henrissat B."/>
            <person name="Kuees U."/>
            <person name="Lucas S."/>
            <person name="Van de Peer Y."/>
            <person name="Podila G.K."/>
            <person name="Polle A."/>
            <person name="Pukkila P.J."/>
            <person name="Richardson P.M."/>
            <person name="Rouze P."/>
            <person name="Sanders I.R."/>
            <person name="Stajich J.E."/>
            <person name="Tunlid A."/>
            <person name="Tuskan G."/>
            <person name="Grigoriev I.V."/>
        </authorList>
    </citation>
    <scope>NUCLEOTIDE SEQUENCE [LARGE SCALE GENOMIC DNA]</scope>
    <source>
        <strain evidence="2">S238N-H82 / ATCC MYA-4686</strain>
    </source>
</reference>
<dbReference type="InParanoid" id="B0E0U0"/>
<evidence type="ECO:0000313" key="1">
    <source>
        <dbReference type="EMBL" id="EDQ99561.1"/>
    </source>
</evidence>
<keyword evidence="2" id="KW-1185">Reference proteome</keyword>
<gene>
    <name evidence="1" type="ORF">LACBIDRAFT_334933</name>
</gene>
<organism evidence="2">
    <name type="scientific">Laccaria bicolor (strain S238N-H82 / ATCC MYA-4686)</name>
    <name type="common">Bicoloured deceiver</name>
    <name type="synonym">Laccaria laccata var. bicolor</name>
    <dbReference type="NCBI Taxonomy" id="486041"/>
    <lineage>
        <taxon>Eukaryota</taxon>
        <taxon>Fungi</taxon>
        <taxon>Dikarya</taxon>
        <taxon>Basidiomycota</taxon>
        <taxon>Agaricomycotina</taxon>
        <taxon>Agaricomycetes</taxon>
        <taxon>Agaricomycetidae</taxon>
        <taxon>Agaricales</taxon>
        <taxon>Agaricineae</taxon>
        <taxon>Hydnangiaceae</taxon>
        <taxon>Laccaria</taxon>
    </lineage>
</organism>
<dbReference type="Proteomes" id="UP000001194">
    <property type="component" value="Unassembled WGS sequence"/>
</dbReference>
<dbReference type="AlphaFoldDB" id="B0E0U0"/>
<name>B0E0U0_LACBS</name>
<protein>
    <submittedName>
        <fullName evidence="1">Predicted protein</fullName>
    </submittedName>
</protein>
<dbReference type="GeneID" id="6085455"/>
<dbReference type="HOGENOM" id="CLU_1390465_0_0_1"/>
<dbReference type="OrthoDB" id="3105350at2759"/>